<keyword evidence="2" id="KW-1185">Reference proteome</keyword>
<reference evidence="1" key="1">
    <citation type="journal article" date="2020" name="Stud. Mycol.">
        <title>101 Dothideomycetes genomes: a test case for predicting lifestyles and emergence of pathogens.</title>
        <authorList>
            <person name="Haridas S."/>
            <person name="Albert R."/>
            <person name="Binder M."/>
            <person name="Bloem J."/>
            <person name="Labutti K."/>
            <person name="Salamov A."/>
            <person name="Andreopoulos B."/>
            <person name="Baker S."/>
            <person name="Barry K."/>
            <person name="Bills G."/>
            <person name="Bluhm B."/>
            <person name="Cannon C."/>
            <person name="Castanera R."/>
            <person name="Culley D."/>
            <person name="Daum C."/>
            <person name="Ezra D."/>
            <person name="Gonzalez J."/>
            <person name="Henrissat B."/>
            <person name="Kuo A."/>
            <person name="Liang C."/>
            <person name="Lipzen A."/>
            <person name="Lutzoni F."/>
            <person name="Magnuson J."/>
            <person name="Mondo S."/>
            <person name="Nolan M."/>
            <person name="Ohm R."/>
            <person name="Pangilinan J."/>
            <person name="Park H.-J."/>
            <person name="Ramirez L."/>
            <person name="Alfaro M."/>
            <person name="Sun H."/>
            <person name="Tritt A."/>
            <person name="Yoshinaga Y."/>
            <person name="Zwiers L.-H."/>
            <person name="Turgeon B."/>
            <person name="Goodwin S."/>
            <person name="Spatafora J."/>
            <person name="Crous P."/>
            <person name="Grigoriev I."/>
        </authorList>
    </citation>
    <scope>NUCLEOTIDE SEQUENCE</scope>
    <source>
        <strain evidence="1">CBS 113979</strain>
    </source>
</reference>
<dbReference type="EMBL" id="ML977191">
    <property type="protein sequence ID" value="KAF1981905.1"/>
    <property type="molecule type" value="Genomic_DNA"/>
</dbReference>
<accession>A0A6G1GLU2</accession>
<evidence type="ECO:0000313" key="2">
    <source>
        <dbReference type="Proteomes" id="UP000800041"/>
    </source>
</evidence>
<dbReference type="Proteomes" id="UP000800041">
    <property type="component" value="Unassembled WGS sequence"/>
</dbReference>
<protein>
    <submittedName>
        <fullName evidence="1">Uncharacterized protein</fullName>
    </submittedName>
</protein>
<organism evidence="1 2">
    <name type="scientific">Aulographum hederae CBS 113979</name>
    <dbReference type="NCBI Taxonomy" id="1176131"/>
    <lineage>
        <taxon>Eukaryota</taxon>
        <taxon>Fungi</taxon>
        <taxon>Dikarya</taxon>
        <taxon>Ascomycota</taxon>
        <taxon>Pezizomycotina</taxon>
        <taxon>Dothideomycetes</taxon>
        <taxon>Pleosporomycetidae</taxon>
        <taxon>Aulographales</taxon>
        <taxon>Aulographaceae</taxon>
    </lineage>
</organism>
<name>A0A6G1GLU2_9PEZI</name>
<proteinExistence type="predicted"/>
<evidence type="ECO:0000313" key="1">
    <source>
        <dbReference type="EMBL" id="KAF1981905.1"/>
    </source>
</evidence>
<gene>
    <name evidence="1" type="ORF">K402DRAFT_408030</name>
</gene>
<sequence>MTVSEKALWMDLLASSESLSSPATTTTPPKHRLETGRLGQLQQALKNEEQMRQREMFGDESAIRAFLYPNDVWPTEDGFYAPLEDAAAIWRKVHRAAGLKSFSLEALWKMGSIINPGSTLNTLEELMWINATPDADPEHCLVAYEKYPRACEGVGFSCCQFKSVLRIETWRTEIELWS</sequence>
<dbReference type="AlphaFoldDB" id="A0A6G1GLU2"/>